<evidence type="ECO:0000256" key="6">
    <source>
        <dbReference type="ARBA" id="ARBA00023242"/>
    </source>
</evidence>
<organism evidence="9 10">
    <name type="scientific">Endocarpon pusillum</name>
    <dbReference type="NCBI Taxonomy" id="364733"/>
    <lineage>
        <taxon>Eukaryota</taxon>
        <taxon>Fungi</taxon>
        <taxon>Dikarya</taxon>
        <taxon>Ascomycota</taxon>
        <taxon>Pezizomycotina</taxon>
        <taxon>Eurotiomycetes</taxon>
        <taxon>Chaetothyriomycetidae</taxon>
        <taxon>Verrucariales</taxon>
        <taxon>Verrucariaceae</taxon>
        <taxon>Endocarpon</taxon>
    </lineage>
</organism>
<protein>
    <recommendedName>
        <fullName evidence="11">Pre-mRNA-splicing factor SPF27</fullName>
    </recommendedName>
</protein>
<evidence type="ECO:0000256" key="5">
    <source>
        <dbReference type="ARBA" id="ARBA00023187"/>
    </source>
</evidence>
<evidence type="ECO:0000256" key="8">
    <source>
        <dbReference type="SAM" id="MobiDB-lite"/>
    </source>
</evidence>
<dbReference type="PANTHER" id="PTHR13296:SF0">
    <property type="entry name" value="PRE-MRNA-SPLICING FACTOR SPF27"/>
    <property type="match status" value="1"/>
</dbReference>
<keyword evidence="5" id="KW-0508">mRNA splicing</keyword>
<dbReference type="Pfam" id="PF05700">
    <property type="entry name" value="BCAS2"/>
    <property type="match status" value="1"/>
</dbReference>
<dbReference type="Proteomes" id="UP000606974">
    <property type="component" value="Unassembled WGS sequence"/>
</dbReference>
<dbReference type="EMBL" id="JAACFV010000103">
    <property type="protein sequence ID" value="KAF7505665.1"/>
    <property type="molecule type" value="Genomic_DNA"/>
</dbReference>
<keyword evidence="7" id="KW-0175">Coiled coil</keyword>
<dbReference type="GO" id="GO:0071011">
    <property type="term" value="C:precatalytic spliceosome"/>
    <property type="evidence" value="ECO:0007669"/>
    <property type="project" value="TreeGrafter"/>
</dbReference>
<comment type="similarity">
    <text evidence="2">Belongs to the SPF27 family.</text>
</comment>
<evidence type="ECO:0000256" key="2">
    <source>
        <dbReference type="ARBA" id="ARBA00010788"/>
    </source>
</evidence>
<comment type="subcellular location">
    <subcellularLocation>
        <location evidence="1">Nucleus</location>
    </subcellularLocation>
</comment>
<accession>A0A8H7AAM6</accession>
<evidence type="ECO:0000256" key="7">
    <source>
        <dbReference type="SAM" id="Coils"/>
    </source>
</evidence>
<sequence length="207" mass="23316">MPLIEESHDSLPYIDIDVSEKERTRISRLIAAELPPDAPNTLHPSIPPEPNFNPSELIQQELQRNAVGQSMTDGINLSRYEEPEGPSDDNSTEAWKRSLQKAYTSSIYLSGRISNLSLLEELGKNAWLIGNSQLENILRQLEKELEGLKAATENVNKSRKAAQEGSRGEMTSLEETWRRGIGRILEAEVAVEELRKQILDERRQKAG</sequence>
<dbReference type="InterPro" id="IPR008409">
    <property type="entry name" value="SPF27"/>
</dbReference>
<dbReference type="GO" id="GO:0008380">
    <property type="term" value="P:RNA splicing"/>
    <property type="evidence" value="ECO:0007669"/>
    <property type="project" value="UniProtKB-KW"/>
</dbReference>
<dbReference type="PANTHER" id="PTHR13296">
    <property type="entry name" value="BCAS2 PROTEIN"/>
    <property type="match status" value="1"/>
</dbReference>
<name>A0A8H7AAM6_9EURO</name>
<evidence type="ECO:0000313" key="10">
    <source>
        <dbReference type="Proteomes" id="UP000606974"/>
    </source>
</evidence>
<feature type="coiled-coil region" evidence="7">
    <location>
        <begin position="131"/>
        <end position="158"/>
    </location>
</feature>
<proteinExistence type="inferred from homology"/>
<evidence type="ECO:0000256" key="3">
    <source>
        <dbReference type="ARBA" id="ARBA00022664"/>
    </source>
</evidence>
<keyword evidence="10" id="KW-1185">Reference proteome</keyword>
<evidence type="ECO:0000313" key="9">
    <source>
        <dbReference type="EMBL" id="KAF7505665.1"/>
    </source>
</evidence>
<dbReference type="OrthoDB" id="205794at2759"/>
<dbReference type="GO" id="GO:0071013">
    <property type="term" value="C:catalytic step 2 spliceosome"/>
    <property type="evidence" value="ECO:0007669"/>
    <property type="project" value="TreeGrafter"/>
</dbReference>
<evidence type="ECO:0000256" key="1">
    <source>
        <dbReference type="ARBA" id="ARBA00004123"/>
    </source>
</evidence>
<reference evidence="9" key="1">
    <citation type="submission" date="2020-02" db="EMBL/GenBank/DDBJ databases">
        <authorList>
            <person name="Palmer J.M."/>
        </authorList>
    </citation>
    <scope>NUCLEOTIDE SEQUENCE</scope>
    <source>
        <strain evidence="9">EPUS1.4</strain>
        <tissue evidence="9">Thallus</tissue>
    </source>
</reference>
<feature type="region of interest" description="Disordered" evidence="8">
    <location>
        <begin position="32"/>
        <end position="53"/>
    </location>
</feature>
<keyword evidence="3" id="KW-0507">mRNA processing</keyword>
<evidence type="ECO:0008006" key="11">
    <source>
        <dbReference type="Google" id="ProtNLM"/>
    </source>
</evidence>
<evidence type="ECO:0000256" key="4">
    <source>
        <dbReference type="ARBA" id="ARBA00022728"/>
    </source>
</evidence>
<gene>
    <name evidence="9" type="ORF">GJ744_000514</name>
</gene>
<comment type="caution">
    <text evidence="9">The sequence shown here is derived from an EMBL/GenBank/DDBJ whole genome shotgun (WGS) entry which is preliminary data.</text>
</comment>
<dbReference type="GO" id="GO:0000974">
    <property type="term" value="C:Prp19 complex"/>
    <property type="evidence" value="ECO:0007669"/>
    <property type="project" value="TreeGrafter"/>
</dbReference>
<dbReference type="AlphaFoldDB" id="A0A8H7AAM6"/>
<keyword evidence="6" id="KW-0539">Nucleus</keyword>
<keyword evidence="4" id="KW-0747">Spliceosome</keyword>
<dbReference type="GO" id="GO:0006397">
    <property type="term" value="P:mRNA processing"/>
    <property type="evidence" value="ECO:0007669"/>
    <property type="project" value="UniProtKB-KW"/>
</dbReference>